<evidence type="ECO:0000313" key="2">
    <source>
        <dbReference type="Proteomes" id="UP001176429"/>
    </source>
</evidence>
<dbReference type="Proteomes" id="UP001176429">
    <property type="component" value="Unassembled WGS sequence"/>
</dbReference>
<sequence length="105" mass="11530">MGKQLFFPPISLTDAATGKRVRVDSLPAGAALVPVPQPILGYAYQRGHLTVYVNGTMPPALRTALQEGYTDQEVLLVDELPAGIQEVDWTDCRRDFHLLLPKKTA</sequence>
<dbReference type="EMBL" id="JAUQSY010000007">
    <property type="protein sequence ID" value="MDO7875515.1"/>
    <property type="molecule type" value="Genomic_DNA"/>
</dbReference>
<reference evidence="1" key="1">
    <citation type="submission" date="2023-07" db="EMBL/GenBank/DDBJ databases">
        <authorList>
            <person name="Kim M.K."/>
        </authorList>
    </citation>
    <scope>NUCLEOTIDE SEQUENCE</scope>
    <source>
        <strain evidence="1">ASUV-10-1</strain>
    </source>
</reference>
<proteinExistence type="predicted"/>
<organism evidence="1 2">
    <name type="scientific">Hymenobacter aranciens</name>
    <dbReference type="NCBI Taxonomy" id="3063996"/>
    <lineage>
        <taxon>Bacteria</taxon>
        <taxon>Pseudomonadati</taxon>
        <taxon>Bacteroidota</taxon>
        <taxon>Cytophagia</taxon>
        <taxon>Cytophagales</taxon>
        <taxon>Hymenobacteraceae</taxon>
        <taxon>Hymenobacter</taxon>
    </lineage>
</organism>
<name>A0ABT9BCL0_9BACT</name>
<comment type="caution">
    <text evidence="1">The sequence shown here is derived from an EMBL/GenBank/DDBJ whole genome shotgun (WGS) entry which is preliminary data.</text>
</comment>
<protein>
    <submittedName>
        <fullName evidence="1">Uncharacterized protein</fullName>
    </submittedName>
</protein>
<dbReference type="RefSeq" id="WP_305006826.1">
    <property type="nucleotide sequence ID" value="NZ_JAUQSY010000007.1"/>
</dbReference>
<evidence type="ECO:0000313" key="1">
    <source>
        <dbReference type="EMBL" id="MDO7875515.1"/>
    </source>
</evidence>
<gene>
    <name evidence="1" type="ORF">Q5H93_12295</name>
</gene>
<keyword evidence="2" id="KW-1185">Reference proteome</keyword>
<accession>A0ABT9BCL0</accession>